<sequence>NYKKNVYDPDLKCKVKEEVVLSKDTKKEEADLLVIKAVKKILFGEEEYKKIKKQKLMIQDIIPLLQSLKTKNSIKEKKGKRNIKTSDEEEKKEVERNNKRQKKEESKKRKILF</sequence>
<evidence type="ECO:0000313" key="2">
    <source>
        <dbReference type="EMBL" id="CAG8714698.1"/>
    </source>
</evidence>
<evidence type="ECO:0000313" key="3">
    <source>
        <dbReference type="Proteomes" id="UP000789901"/>
    </source>
</evidence>
<evidence type="ECO:0000256" key="1">
    <source>
        <dbReference type="SAM" id="MobiDB-lite"/>
    </source>
</evidence>
<gene>
    <name evidence="2" type="ORF">GMARGA_LOCUS13016</name>
</gene>
<feature type="non-terminal residue" evidence="2">
    <location>
        <position position="1"/>
    </location>
</feature>
<protein>
    <submittedName>
        <fullName evidence="2">41242_t:CDS:1</fullName>
    </submittedName>
</protein>
<reference evidence="2 3" key="1">
    <citation type="submission" date="2021-06" db="EMBL/GenBank/DDBJ databases">
        <authorList>
            <person name="Kallberg Y."/>
            <person name="Tangrot J."/>
            <person name="Rosling A."/>
        </authorList>
    </citation>
    <scope>NUCLEOTIDE SEQUENCE [LARGE SCALE GENOMIC DNA]</scope>
    <source>
        <strain evidence="2 3">120-4 pot B 10/14</strain>
    </source>
</reference>
<feature type="compositionally biased region" description="Basic and acidic residues" evidence="1">
    <location>
        <begin position="84"/>
        <end position="107"/>
    </location>
</feature>
<organism evidence="2 3">
    <name type="scientific">Gigaspora margarita</name>
    <dbReference type="NCBI Taxonomy" id="4874"/>
    <lineage>
        <taxon>Eukaryota</taxon>
        <taxon>Fungi</taxon>
        <taxon>Fungi incertae sedis</taxon>
        <taxon>Mucoromycota</taxon>
        <taxon>Glomeromycotina</taxon>
        <taxon>Glomeromycetes</taxon>
        <taxon>Diversisporales</taxon>
        <taxon>Gigasporaceae</taxon>
        <taxon>Gigaspora</taxon>
    </lineage>
</organism>
<dbReference type="Proteomes" id="UP000789901">
    <property type="component" value="Unassembled WGS sequence"/>
</dbReference>
<feature type="region of interest" description="Disordered" evidence="1">
    <location>
        <begin position="73"/>
        <end position="113"/>
    </location>
</feature>
<accession>A0ABN7V0S7</accession>
<proteinExistence type="predicted"/>
<dbReference type="EMBL" id="CAJVQB010008148">
    <property type="protein sequence ID" value="CAG8714698.1"/>
    <property type="molecule type" value="Genomic_DNA"/>
</dbReference>
<keyword evidence="3" id="KW-1185">Reference proteome</keyword>
<name>A0ABN7V0S7_GIGMA</name>
<comment type="caution">
    <text evidence="2">The sequence shown here is derived from an EMBL/GenBank/DDBJ whole genome shotgun (WGS) entry which is preliminary data.</text>
</comment>